<dbReference type="EMBL" id="PVNK01000110">
    <property type="protein sequence ID" value="PRQ02849.1"/>
    <property type="molecule type" value="Genomic_DNA"/>
</dbReference>
<comment type="caution">
    <text evidence="2">The sequence shown here is derived from an EMBL/GenBank/DDBJ whole genome shotgun (WGS) entry which is preliminary data.</text>
</comment>
<feature type="signal peptide" evidence="1">
    <location>
        <begin position="1"/>
        <end position="26"/>
    </location>
</feature>
<evidence type="ECO:0008006" key="4">
    <source>
        <dbReference type="Google" id="ProtNLM"/>
    </source>
</evidence>
<dbReference type="AlphaFoldDB" id="A0A2S9YCM0"/>
<dbReference type="OrthoDB" id="5494808at2"/>
<dbReference type="Proteomes" id="UP000237968">
    <property type="component" value="Unassembled WGS sequence"/>
</dbReference>
<sequence length="438" mass="43338">MQLNSNRIFALAGFGLLAGASLSALQGCDPVDSAGLPGCDISCPTKGIAEGNASISGIAQVDAFFGAVLDLSAAANSVSASLRAELDAIARSVGLEPGASSSEIVAGINAKLELAIDVDAGLTINVAPPKCEASVEVAVAAAAACDAELEPGTANVECRGACEAGGGVEASCAGTATLICTGQAPGFDCTMGTCEGRCELELGAGASCDGTCRGTCTGNCSVVDAQGNCAGKCDASCEGTCELAAAAEGNCKGACTGSCTYTPPSGNCEADASAKCEAMAGATVQCDGRCEGEITQPSVSAECQATVDAKANASVECKPPSIGLTWQWSEAYQNDPMLQAEFKSWIKGFKTHTAVMLAAQTKAAILIESLEDLGNDGVTALESAGNIVSSADVVGTFKLTNCALPQLDAAAELAGSASASLSAEVNASVEVFTAVGIN</sequence>
<dbReference type="RefSeq" id="WP_106391460.1">
    <property type="nucleotide sequence ID" value="NZ_PVNK01000110.1"/>
</dbReference>
<name>A0A2S9YCM0_9BACT</name>
<dbReference type="PROSITE" id="PS51257">
    <property type="entry name" value="PROKAR_LIPOPROTEIN"/>
    <property type="match status" value="1"/>
</dbReference>
<evidence type="ECO:0000256" key="1">
    <source>
        <dbReference type="SAM" id="SignalP"/>
    </source>
</evidence>
<feature type="chain" id="PRO_5015559959" description="Keratin associated protein" evidence="1">
    <location>
        <begin position="27"/>
        <end position="438"/>
    </location>
</feature>
<organism evidence="2 3">
    <name type="scientific">Enhygromyxa salina</name>
    <dbReference type="NCBI Taxonomy" id="215803"/>
    <lineage>
        <taxon>Bacteria</taxon>
        <taxon>Pseudomonadati</taxon>
        <taxon>Myxococcota</taxon>
        <taxon>Polyangia</taxon>
        <taxon>Nannocystales</taxon>
        <taxon>Nannocystaceae</taxon>
        <taxon>Enhygromyxa</taxon>
    </lineage>
</organism>
<accession>A0A2S9YCM0</accession>
<keyword evidence="1" id="KW-0732">Signal</keyword>
<proteinExistence type="predicted"/>
<evidence type="ECO:0000313" key="3">
    <source>
        <dbReference type="Proteomes" id="UP000237968"/>
    </source>
</evidence>
<keyword evidence="3" id="KW-1185">Reference proteome</keyword>
<protein>
    <recommendedName>
        <fullName evidence="4">Keratin associated protein</fullName>
    </recommendedName>
</protein>
<gene>
    <name evidence="2" type="ORF">ENSA5_20260</name>
</gene>
<evidence type="ECO:0000313" key="2">
    <source>
        <dbReference type="EMBL" id="PRQ02849.1"/>
    </source>
</evidence>
<reference evidence="2 3" key="1">
    <citation type="submission" date="2018-03" db="EMBL/GenBank/DDBJ databases">
        <title>Draft Genome Sequences of the Obligatory Marine Myxobacteria Enhygromyxa salina SWB005.</title>
        <authorList>
            <person name="Poehlein A."/>
            <person name="Moghaddam J.A."/>
            <person name="Harms H."/>
            <person name="Alanjari M."/>
            <person name="Koenig G.M."/>
            <person name="Daniel R."/>
            <person name="Schaeberle T.F."/>
        </authorList>
    </citation>
    <scope>NUCLEOTIDE SEQUENCE [LARGE SCALE GENOMIC DNA]</scope>
    <source>
        <strain evidence="2 3">SWB005</strain>
    </source>
</reference>